<organism evidence="1 2">
    <name type="scientific">Pseudodesulfovibrio sediminis</name>
    <dbReference type="NCBI Taxonomy" id="2810563"/>
    <lineage>
        <taxon>Bacteria</taxon>
        <taxon>Pseudomonadati</taxon>
        <taxon>Thermodesulfobacteriota</taxon>
        <taxon>Desulfovibrionia</taxon>
        <taxon>Desulfovibrionales</taxon>
        <taxon>Desulfovibrionaceae</taxon>
    </lineage>
</organism>
<sequence length="74" mass="8385">MVDRRKRTGVEPVQVITVQYLFLINQKIQRYFSEMIRTLPCRKTLNFGQNGPKMGQMQGGRLQALGGIWATSAG</sequence>
<protein>
    <submittedName>
        <fullName evidence="1">Uncharacterized protein</fullName>
    </submittedName>
</protein>
<dbReference type="Proteomes" id="UP001053296">
    <property type="component" value="Chromosome"/>
</dbReference>
<evidence type="ECO:0000313" key="1">
    <source>
        <dbReference type="EMBL" id="BCS88238.1"/>
    </source>
</evidence>
<gene>
    <name evidence="1" type="ORF">PSDVSF_14800</name>
</gene>
<accession>A0ABM7P5N3</accession>
<reference evidence="1" key="1">
    <citation type="journal article" date="2022" name="Arch. Microbiol.">
        <title>Pseudodesulfovibrio sediminis sp. nov., a mesophilic and neutrophilic sulfate-reducing bacterium isolated from sediment of a brackish lake.</title>
        <authorList>
            <person name="Takahashi A."/>
            <person name="Kojima H."/>
            <person name="Watanabe M."/>
            <person name="Fukui M."/>
        </authorList>
    </citation>
    <scope>NUCLEOTIDE SEQUENCE</scope>
    <source>
        <strain evidence="1">SF6</strain>
    </source>
</reference>
<name>A0ABM7P5N3_9BACT</name>
<proteinExistence type="predicted"/>
<dbReference type="EMBL" id="AP024485">
    <property type="protein sequence ID" value="BCS88238.1"/>
    <property type="molecule type" value="Genomic_DNA"/>
</dbReference>
<keyword evidence="2" id="KW-1185">Reference proteome</keyword>
<evidence type="ECO:0000313" key="2">
    <source>
        <dbReference type="Proteomes" id="UP001053296"/>
    </source>
</evidence>